<dbReference type="GO" id="GO:0070814">
    <property type="term" value="P:hydrogen sulfide biosynthetic process"/>
    <property type="evidence" value="ECO:0007669"/>
    <property type="project" value="UniProtKB-UniRule"/>
</dbReference>
<dbReference type="Gene3D" id="2.40.30.10">
    <property type="entry name" value="Translation factors"/>
    <property type="match status" value="2"/>
</dbReference>
<dbReference type="HAMAP" id="MF_00062">
    <property type="entry name" value="Sulf_adenylyltr_sub1"/>
    <property type="match status" value="1"/>
</dbReference>
<organism evidence="12 13">
    <name type="scientific">Izhakiella capsodis</name>
    <dbReference type="NCBI Taxonomy" id="1367852"/>
    <lineage>
        <taxon>Bacteria</taxon>
        <taxon>Pseudomonadati</taxon>
        <taxon>Pseudomonadota</taxon>
        <taxon>Gammaproteobacteria</taxon>
        <taxon>Enterobacterales</taxon>
        <taxon>Erwiniaceae</taxon>
        <taxon>Izhakiella</taxon>
    </lineage>
</organism>
<protein>
    <recommendedName>
        <fullName evidence="10">Sulfate adenylyltransferase subunit 1</fullName>
        <ecNumber evidence="10">2.7.7.4</ecNumber>
    </recommendedName>
    <alternativeName>
        <fullName evidence="10">ATP-sulfurylase large subunit</fullName>
    </alternativeName>
    <alternativeName>
        <fullName evidence="10">Sulfate adenylate transferase</fullName>
        <shortName evidence="10">SAT</shortName>
    </alternativeName>
</protein>
<dbReference type="SUPFAM" id="SSF50447">
    <property type="entry name" value="Translation proteins"/>
    <property type="match status" value="1"/>
</dbReference>
<evidence type="ECO:0000256" key="6">
    <source>
        <dbReference type="ARBA" id="ARBA00023134"/>
    </source>
</evidence>
<feature type="domain" description="Tr-type G" evidence="11">
    <location>
        <begin position="25"/>
        <end position="240"/>
    </location>
</feature>
<dbReference type="NCBIfam" id="NF003478">
    <property type="entry name" value="PRK05124.1"/>
    <property type="match status" value="1"/>
</dbReference>
<dbReference type="NCBIfam" id="TIGR00231">
    <property type="entry name" value="small_GTP"/>
    <property type="match status" value="1"/>
</dbReference>
<dbReference type="STRING" id="1367852.SAMN05216516_102375"/>
<keyword evidence="13" id="KW-1185">Reference proteome</keyword>
<dbReference type="SUPFAM" id="SSF52540">
    <property type="entry name" value="P-loop containing nucleoside triphosphate hydrolases"/>
    <property type="match status" value="1"/>
</dbReference>
<dbReference type="GO" id="GO:0005524">
    <property type="term" value="F:ATP binding"/>
    <property type="evidence" value="ECO:0007669"/>
    <property type="project" value="UniProtKB-KW"/>
</dbReference>
<dbReference type="Pfam" id="PF22594">
    <property type="entry name" value="GTP-eEF1A_C"/>
    <property type="match status" value="1"/>
</dbReference>
<dbReference type="FunFam" id="2.40.30.10:FF:000027">
    <property type="entry name" value="Sulfate adenylyltransferase subunit 1"/>
    <property type="match status" value="1"/>
</dbReference>
<evidence type="ECO:0000256" key="4">
    <source>
        <dbReference type="ARBA" id="ARBA00022741"/>
    </source>
</evidence>
<evidence type="ECO:0000256" key="3">
    <source>
        <dbReference type="ARBA" id="ARBA00022695"/>
    </source>
</evidence>
<dbReference type="GO" id="GO:0004781">
    <property type="term" value="F:sulfate adenylyltransferase (ATP) activity"/>
    <property type="evidence" value="ECO:0007669"/>
    <property type="project" value="UniProtKB-UniRule"/>
</dbReference>
<dbReference type="InterPro" id="IPR044138">
    <property type="entry name" value="CysN_II"/>
</dbReference>
<dbReference type="InterPro" id="IPR009001">
    <property type="entry name" value="Transl_elong_EF1A/Init_IF2_C"/>
</dbReference>
<dbReference type="FunFam" id="3.40.50.300:FF:000119">
    <property type="entry name" value="Sulfate adenylyltransferase subunit 1"/>
    <property type="match status" value="1"/>
</dbReference>
<evidence type="ECO:0000256" key="5">
    <source>
        <dbReference type="ARBA" id="ARBA00022840"/>
    </source>
</evidence>
<dbReference type="InterPro" id="IPR050100">
    <property type="entry name" value="TRAFAC_GTPase_members"/>
</dbReference>
<sequence length="475" mass="52941">MNTVMAQQIAEQGGVEAWLHAQQHKSLLRFLTCGSVDDGKSTLIGRLLHDTRQIYEDQLSSLHNDSKRHGTQGEKIDLALLVDGLQAEREQGITIDVAYRYFSTEKRKFIIADTPGHEQYTRNMATGASTCDLAILLIDARKGVLDQTRRHSFISTLLGIKYLLVAVNKMDLMEYSQQRFEQIKQAYLGFAAQLPGDVDIRFVPISALEGENVASQSLRMSWYNGPTLLDVLETVEVNPVVDHQPMRFPVQYVNRPNLDFRGYAGTLASGLVRVGQRVKVLPSGAESSVARIVTFDGDLTEAQAGEAITLVLEDEIDISRGDLLVEADTALKPVRGASLDVVWMAEQPLVPGQSYDVKIAGKKTRARVEKIQYQVEINRLTQRTVEKLPLNGIALINVTFDEPLAIDPYQHNPVSGGIIFIDRLSNVTVGAGMIRYAQDVDNSARSDYGAFELELNAWVRRYFPHWGARDLLSDK</sequence>
<evidence type="ECO:0000313" key="13">
    <source>
        <dbReference type="Proteomes" id="UP000242222"/>
    </source>
</evidence>
<evidence type="ECO:0000259" key="11">
    <source>
        <dbReference type="PROSITE" id="PS51722"/>
    </source>
</evidence>
<evidence type="ECO:0000256" key="2">
    <source>
        <dbReference type="ARBA" id="ARBA00022679"/>
    </source>
</evidence>
<gene>
    <name evidence="10" type="primary">cysN</name>
    <name evidence="12" type="ORF">SAMN05216516_102375</name>
</gene>
<dbReference type="UniPathway" id="UPA00140">
    <property type="reaction ID" value="UER00204"/>
</dbReference>
<dbReference type="PROSITE" id="PS00301">
    <property type="entry name" value="G_TR_1"/>
    <property type="match status" value="1"/>
</dbReference>
<comment type="similarity">
    <text evidence="8 10">Belongs to the TRAFAC class translation factor GTPase superfamily. Classic translation factor GTPase family. CysN/NodQ subfamily.</text>
</comment>
<proteinExistence type="inferred from homology"/>
<evidence type="ECO:0000256" key="8">
    <source>
        <dbReference type="ARBA" id="ARBA00061263"/>
    </source>
</evidence>
<comment type="pathway">
    <text evidence="1 10">Sulfur metabolism; hydrogen sulfide biosynthesis; sulfite from sulfate: step 1/3.</text>
</comment>
<dbReference type="NCBIfam" id="TIGR02034">
    <property type="entry name" value="CysN"/>
    <property type="match status" value="1"/>
</dbReference>
<dbReference type="GO" id="GO:0005525">
    <property type="term" value="F:GTP binding"/>
    <property type="evidence" value="ECO:0007669"/>
    <property type="project" value="UniProtKB-UniRule"/>
</dbReference>
<evidence type="ECO:0000313" key="12">
    <source>
        <dbReference type="EMBL" id="SFN10275.1"/>
    </source>
</evidence>
<dbReference type="RefSeq" id="WP_092875858.1">
    <property type="nucleotide sequence ID" value="NZ_FOVC01000002.1"/>
</dbReference>
<dbReference type="GO" id="GO:0000103">
    <property type="term" value="P:sulfate assimilation"/>
    <property type="evidence" value="ECO:0007669"/>
    <property type="project" value="UniProtKB-UniRule"/>
</dbReference>
<feature type="binding site" evidence="10">
    <location>
        <begin position="168"/>
        <end position="171"/>
    </location>
    <ligand>
        <name>GTP</name>
        <dbReference type="ChEBI" id="CHEBI:37565"/>
    </ligand>
</feature>
<keyword evidence="5 10" id="KW-0067">ATP-binding</keyword>
<dbReference type="CDD" id="cd04166">
    <property type="entry name" value="CysN_ATPS"/>
    <property type="match status" value="1"/>
</dbReference>
<dbReference type="InterPro" id="IPR041757">
    <property type="entry name" value="CysN_GTP-bd"/>
</dbReference>
<feature type="binding site" evidence="10">
    <location>
        <begin position="34"/>
        <end position="41"/>
    </location>
    <ligand>
        <name>GTP</name>
        <dbReference type="ChEBI" id="CHEBI:37565"/>
    </ligand>
</feature>
<comment type="catalytic activity">
    <reaction evidence="10">
        <text>sulfate + ATP + H(+) = adenosine 5'-phosphosulfate + diphosphate</text>
        <dbReference type="Rhea" id="RHEA:18133"/>
        <dbReference type="ChEBI" id="CHEBI:15378"/>
        <dbReference type="ChEBI" id="CHEBI:16189"/>
        <dbReference type="ChEBI" id="CHEBI:30616"/>
        <dbReference type="ChEBI" id="CHEBI:33019"/>
        <dbReference type="ChEBI" id="CHEBI:58243"/>
        <dbReference type="EC" id="2.7.7.4"/>
    </reaction>
</comment>
<comment type="function">
    <text evidence="7 10">With CysD forms the ATP sulfurylase (ATPS) that catalyzes the adenylation of sulfate producing adenosine 5'-phosphosulfate (APS) and diphosphate, the first enzymatic step in sulfur assimilation pathway. APS synthesis involves the formation of a high-energy phosphoric-sulfuric acid anhydride bond driven by GTP hydrolysis by CysN coupled to ATP hydrolysis by CysD.</text>
</comment>
<keyword evidence="2 10" id="KW-0808">Transferase</keyword>
<dbReference type="Proteomes" id="UP000242222">
    <property type="component" value="Unassembled WGS sequence"/>
</dbReference>
<dbReference type="InterPro" id="IPR005225">
    <property type="entry name" value="Small_GTP-bd"/>
</dbReference>
<evidence type="ECO:0000256" key="9">
    <source>
        <dbReference type="ARBA" id="ARBA00062688"/>
    </source>
</evidence>
<evidence type="ECO:0000256" key="1">
    <source>
        <dbReference type="ARBA" id="ARBA00005048"/>
    </source>
</evidence>
<dbReference type="InterPro" id="IPR011779">
    <property type="entry name" value="SO4_adenylTrfase_lsu"/>
</dbReference>
<dbReference type="EMBL" id="FOVC01000002">
    <property type="protein sequence ID" value="SFN10275.1"/>
    <property type="molecule type" value="Genomic_DNA"/>
</dbReference>
<dbReference type="CDD" id="cd03695">
    <property type="entry name" value="CysN_NodQ_II"/>
    <property type="match status" value="1"/>
</dbReference>
<dbReference type="AlphaFoldDB" id="A0A1I4W9X3"/>
<name>A0A1I4W9X3_9GAMM</name>
<dbReference type="PANTHER" id="PTHR23115">
    <property type="entry name" value="TRANSLATION FACTOR"/>
    <property type="match status" value="1"/>
</dbReference>
<dbReference type="InterPro" id="IPR054696">
    <property type="entry name" value="GTP-eEF1A_C"/>
</dbReference>
<dbReference type="InterPro" id="IPR031157">
    <property type="entry name" value="G_TR_CS"/>
</dbReference>
<reference evidence="13" key="1">
    <citation type="submission" date="2016-10" db="EMBL/GenBank/DDBJ databases">
        <authorList>
            <person name="Varghese N."/>
            <person name="Submissions S."/>
        </authorList>
    </citation>
    <scope>NUCLEOTIDE SEQUENCE [LARGE SCALE GENOMIC DNA]</scope>
    <source>
        <strain evidence="13">N6PO6</strain>
    </source>
</reference>
<dbReference type="GO" id="GO:0003924">
    <property type="term" value="F:GTPase activity"/>
    <property type="evidence" value="ECO:0007669"/>
    <property type="project" value="InterPro"/>
</dbReference>
<dbReference type="FunFam" id="2.40.30.10:FF:000031">
    <property type="entry name" value="Sulfate adenylyltransferase subunit 1"/>
    <property type="match status" value="1"/>
</dbReference>
<dbReference type="CDD" id="cd04095">
    <property type="entry name" value="CysN_NoDQ_III"/>
    <property type="match status" value="1"/>
</dbReference>
<keyword evidence="3 10" id="KW-0548">Nucleotidyltransferase</keyword>
<keyword evidence="6 10" id="KW-0342">GTP-binding</keyword>
<dbReference type="InterPro" id="IPR000795">
    <property type="entry name" value="T_Tr_GTP-bd_dom"/>
</dbReference>
<dbReference type="SUPFAM" id="SSF50465">
    <property type="entry name" value="EF-Tu/eEF-1alpha/eIF2-gamma C-terminal domain"/>
    <property type="match status" value="1"/>
</dbReference>
<dbReference type="Gene3D" id="3.40.50.300">
    <property type="entry name" value="P-loop containing nucleotide triphosphate hydrolases"/>
    <property type="match status" value="1"/>
</dbReference>
<dbReference type="InterPro" id="IPR027417">
    <property type="entry name" value="P-loop_NTPase"/>
</dbReference>
<dbReference type="InterPro" id="IPR044139">
    <property type="entry name" value="CysN_NoDQ_III"/>
</dbReference>
<evidence type="ECO:0000256" key="10">
    <source>
        <dbReference type="HAMAP-Rule" id="MF_00062"/>
    </source>
</evidence>
<dbReference type="EC" id="2.7.7.4" evidence="10"/>
<evidence type="ECO:0000256" key="7">
    <source>
        <dbReference type="ARBA" id="ARBA00055271"/>
    </source>
</evidence>
<dbReference type="Pfam" id="PF00009">
    <property type="entry name" value="GTP_EFTU"/>
    <property type="match status" value="1"/>
</dbReference>
<dbReference type="PRINTS" id="PR00315">
    <property type="entry name" value="ELONGATNFCT"/>
</dbReference>
<keyword evidence="4 10" id="KW-0547">Nucleotide-binding</keyword>
<feature type="binding site" evidence="10">
    <location>
        <begin position="113"/>
        <end position="117"/>
    </location>
    <ligand>
        <name>GTP</name>
        <dbReference type="ChEBI" id="CHEBI:37565"/>
    </ligand>
</feature>
<accession>A0A1I4W9X3</accession>
<dbReference type="OrthoDB" id="9804504at2"/>
<comment type="subunit">
    <text evidence="9">Heterodimer composed of CysD, the smaller subunit, and CysNC.</text>
</comment>
<dbReference type="PROSITE" id="PS51722">
    <property type="entry name" value="G_TR_2"/>
    <property type="match status" value="1"/>
</dbReference>
<dbReference type="InterPro" id="IPR009000">
    <property type="entry name" value="Transl_B-barrel_sf"/>
</dbReference>